<evidence type="ECO:0000313" key="2">
    <source>
        <dbReference type="Proteomes" id="UP001334084"/>
    </source>
</evidence>
<dbReference type="EMBL" id="CP142726">
    <property type="protein sequence ID" value="WUR02375.1"/>
    <property type="molecule type" value="Genomic_DNA"/>
</dbReference>
<accession>A0AAX4J8V8</accession>
<evidence type="ECO:0000313" key="1">
    <source>
        <dbReference type="EMBL" id="WUR02375.1"/>
    </source>
</evidence>
<reference evidence="1" key="1">
    <citation type="journal article" date="2024" name="BMC Genomics">
        <title>Functional annotation of a divergent genome using sequence and structure-based similarity.</title>
        <authorList>
            <person name="Svedberg D."/>
            <person name="Winiger R.R."/>
            <person name="Berg A."/>
            <person name="Sharma H."/>
            <person name="Tellgren-Roth C."/>
            <person name="Debrunner-Vossbrinck B.A."/>
            <person name="Vossbrinck C.R."/>
            <person name="Barandun J."/>
        </authorList>
    </citation>
    <scope>NUCLEOTIDE SEQUENCE</scope>
    <source>
        <strain evidence="1">Illinois isolate</strain>
    </source>
</reference>
<dbReference type="RefSeq" id="XP_065328520.1">
    <property type="nucleotide sequence ID" value="XM_065472448.1"/>
</dbReference>
<dbReference type="Proteomes" id="UP001334084">
    <property type="component" value="Chromosome 1"/>
</dbReference>
<dbReference type="GeneID" id="90540177"/>
<dbReference type="KEGG" id="vnx:VNE69_01313"/>
<proteinExistence type="predicted"/>
<organism evidence="1 2">
    <name type="scientific">Vairimorpha necatrix</name>
    <dbReference type="NCBI Taxonomy" id="6039"/>
    <lineage>
        <taxon>Eukaryota</taxon>
        <taxon>Fungi</taxon>
        <taxon>Fungi incertae sedis</taxon>
        <taxon>Microsporidia</taxon>
        <taxon>Nosematidae</taxon>
        <taxon>Vairimorpha</taxon>
    </lineage>
</organism>
<keyword evidence="2" id="KW-1185">Reference proteome</keyword>
<name>A0AAX4J8V8_9MICR</name>
<protein>
    <submittedName>
        <fullName evidence="1">Uncharacterized protein</fullName>
    </submittedName>
</protein>
<gene>
    <name evidence="1" type="ORF">VNE69_01313</name>
</gene>
<dbReference type="AlphaFoldDB" id="A0AAX4J8V8"/>
<sequence>MIEAETYIEENNYIDDKLFMIIMEINKFFSEKNKTDSETSISEKKVNLLNLFEKIVIVHNDIINTFKEELITKIYKTVALFTGYNSINVYEYEVSIFSEIHNIEKEAALGDLKLDGYMIEKNMKEIKEKFQEQNKEAVKTKYKIPYPIDYGLGNGFRLSNIS</sequence>